<evidence type="ECO:0000313" key="8">
    <source>
        <dbReference type="Proteomes" id="UP000321567"/>
    </source>
</evidence>
<dbReference type="Pfam" id="PF01297">
    <property type="entry name" value="ZnuA"/>
    <property type="match status" value="1"/>
</dbReference>
<keyword evidence="5" id="KW-0406">Ion transport</keyword>
<dbReference type="Gene3D" id="3.40.50.1980">
    <property type="entry name" value="Nitrogenase molybdenum iron protein domain"/>
    <property type="match status" value="2"/>
</dbReference>
<dbReference type="InterPro" id="IPR006127">
    <property type="entry name" value="ZnuA-like"/>
</dbReference>
<evidence type="ECO:0000256" key="4">
    <source>
        <dbReference type="ARBA" id="ARBA00022729"/>
    </source>
</evidence>
<organism evidence="7 8">
    <name type="scientific">Pararhodospirillum oryzae</name>
    <dbReference type="NCBI Taxonomy" id="478448"/>
    <lineage>
        <taxon>Bacteria</taxon>
        <taxon>Pseudomonadati</taxon>
        <taxon>Pseudomonadota</taxon>
        <taxon>Alphaproteobacteria</taxon>
        <taxon>Rhodospirillales</taxon>
        <taxon>Rhodospirillaceae</taxon>
        <taxon>Pararhodospirillum</taxon>
    </lineage>
</organism>
<name>A0A512HBH0_9PROT</name>
<accession>A0A512HBH0</accession>
<gene>
    <name evidence="7" type="primary">znuA</name>
    <name evidence="7" type="ORF">ROR02_28710</name>
</gene>
<protein>
    <recommendedName>
        <fullName evidence="2">High-affinity zinc uptake system protein ZnuA</fullName>
    </recommendedName>
</protein>
<comment type="caution">
    <text evidence="7">The sequence shown here is derived from an EMBL/GenBank/DDBJ whole genome shotgun (WGS) entry which is preliminary data.</text>
</comment>
<keyword evidence="5" id="KW-0862">Zinc</keyword>
<evidence type="ECO:0000313" key="7">
    <source>
        <dbReference type="EMBL" id="GEO82740.1"/>
    </source>
</evidence>
<keyword evidence="5" id="KW-0864">Zinc transport</keyword>
<sequence length="331" mass="35497">MRPVRFLRAFTLAWVGLLPLGGQALADPPKVVVTLAPLHSLVASVMAGVGTPTLLINGAASPHGHALRPSDARALADATVVVWVGPALETFMIKPLESLDKNVVQVSLQSLDGVHVLPARDLEDLAPPSGDGHDVHEHEEHEDEDHEDEEHGHAHAHAPGSPDPHLWLDPRHGAALVRRIGGILAEQDPAHAETYRQNTEKTLAALASLDQRLEARLSPVRDRSFVVFHDAYQYFEHRYGLHAAGALTLSPETPAGAARMAQVRQHLIEHNAACVFAEPQFSRAVIEAVTSGTPARAATLDPLGADLEPGPALYGQMMTRLADALADCLTP</sequence>
<dbReference type="OrthoDB" id="7346865at2"/>
<dbReference type="EMBL" id="BJZO01000104">
    <property type="protein sequence ID" value="GEO82740.1"/>
    <property type="molecule type" value="Genomic_DNA"/>
</dbReference>
<dbReference type="GO" id="GO:0006829">
    <property type="term" value="P:zinc ion transport"/>
    <property type="evidence" value="ECO:0007669"/>
    <property type="project" value="UniProtKB-KW"/>
</dbReference>
<dbReference type="InterPro" id="IPR050492">
    <property type="entry name" value="Bact_metal-bind_prot9"/>
</dbReference>
<evidence type="ECO:0000256" key="5">
    <source>
        <dbReference type="ARBA" id="ARBA00022906"/>
    </source>
</evidence>
<dbReference type="SUPFAM" id="SSF53807">
    <property type="entry name" value="Helical backbone' metal receptor"/>
    <property type="match status" value="1"/>
</dbReference>
<dbReference type="PANTHER" id="PTHR42953:SF3">
    <property type="entry name" value="HIGH-AFFINITY ZINC UPTAKE SYSTEM PROTEIN ZNUA"/>
    <property type="match status" value="1"/>
</dbReference>
<keyword evidence="8" id="KW-1185">Reference proteome</keyword>
<evidence type="ECO:0000256" key="6">
    <source>
        <dbReference type="SAM" id="MobiDB-lite"/>
    </source>
</evidence>
<evidence type="ECO:0000256" key="1">
    <source>
        <dbReference type="ARBA" id="ARBA00011028"/>
    </source>
</evidence>
<dbReference type="GO" id="GO:0046872">
    <property type="term" value="F:metal ion binding"/>
    <property type="evidence" value="ECO:0007669"/>
    <property type="project" value="InterPro"/>
</dbReference>
<feature type="region of interest" description="Disordered" evidence="6">
    <location>
        <begin position="122"/>
        <end position="168"/>
    </location>
</feature>
<dbReference type="Proteomes" id="UP000321567">
    <property type="component" value="Unassembled WGS sequence"/>
</dbReference>
<dbReference type="RefSeq" id="WP_147164765.1">
    <property type="nucleotide sequence ID" value="NZ_BJZO01000104.1"/>
</dbReference>
<proteinExistence type="inferred from homology"/>
<reference evidence="7 8" key="1">
    <citation type="submission" date="2019-07" db="EMBL/GenBank/DDBJ databases">
        <title>Whole genome shotgun sequence of Rhodospirillum oryzae NBRC 107573.</title>
        <authorList>
            <person name="Hosoyama A."/>
            <person name="Uohara A."/>
            <person name="Ohji S."/>
            <person name="Ichikawa N."/>
        </authorList>
    </citation>
    <scope>NUCLEOTIDE SEQUENCE [LARGE SCALE GENOMIC DNA]</scope>
    <source>
        <strain evidence="7 8">NBRC 107573</strain>
    </source>
</reference>
<comment type="similarity">
    <text evidence="1">Belongs to the bacterial solute-binding protein 9 family.</text>
</comment>
<evidence type="ECO:0000256" key="2">
    <source>
        <dbReference type="ARBA" id="ARBA00015915"/>
    </source>
</evidence>
<dbReference type="PANTHER" id="PTHR42953">
    <property type="entry name" value="HIGH-AFFINITY ZINC UPTAKE SYSTEM PROTEIN ZNUA-RELATED"/>
    <property type="match status" value="1"/>
</dbReference>
<evidence type="ECO:0000256" key="3">
    <source>
        <dbReference type="ARBA" id="ARBA00022448"/>
    </source>
</evidence>
<keyword evidence="4" id="KW-0732">Signal</keyword>
<keyword evidence="3" id="KW-0813">Transport</keyword>
<dbReference type="AlphaFoldDB" id="A0A512HBH0"/>